<dbReference type="CDD" id="cd07036">
    <property type="entry name" value="TPP_PYR_E1-PDHc-beta_like"/>
    <property type="match status" value="1"/>
</dbReference>
<dbReference type="AlphaFoldDB" id="A0A0U1NPK4"/>
<dbReference type="SUPFAM" id="SSF52518">
    <property type="entry name" value="Thiamin diphosphate-binding fold (THDP-binding)"/>
    <property type="match status" value="2"/>
</dbReference>
<dbReference type="CDD" id="cd02000">
    <property type="entry name" value="TPP_E1_PDC_ADC_BCADC"/>
    <property type="match status" value="1"/>
</dbReference>
<dbReference type="InterPro" id="IPR009014">
    <property type="entry name" value="Transketo_C/PFOR_II"/>
</dbReference>
<keyword evidence="5 9" id="KW-0560">Oxidoreductase</keyword>
<dbReference type="Pfam" id="PF02780">
    <property type="entry name" value="Transketolase_C"/>
    <property type="match status" value="1"/>
</dbReference>
<dbReference type="InterPro" id="IPR033248">
    <property type="entry name" value="Transketolase_C"/>
</dbReference>
<evidence type="ECO:0000256" key="3">
    <source>
        <dbReference type="ARBA" id="ARBA00011301"/>
    </source>
</evidence>
<dbReference type="InterPro" id="IPR029061">
    <property type="entry name" value="THDP-binding"/>
</dbReference>
<evidence type="ECO:0000256" key="7">
    <source>
        <dbReference type="ARBA" id="ARBA00030680"/>
    </source>
</evidence>
<dbReference type="Gene3D" id="3.40.50.970">
    <property type="match status" value="2"/>
</dbReference>
<proteinExistence type="predicted"/>
<dbReference type="GO" id="GO:0016624">
    <property type="term" value="F:oxidoreductase activity, acting on the aldehyde or oxo group of donors, disulfide as acceptor"/>
    <property type="evidence" value="ECO:0007669"/>
    <property type="project" value="InterPro"/>
</dbReference>
<dbReference type="SMART" id="SM00861">
    <property type="entry name" value="Transket_pyr"/>
    <property type="match status" value="1"/>
</dbReference>
<comment type="function">
    <text evidence="2">E1 component of the 2-oxoglutarate dehydrogenase (OGDH) complex which catalyzes the decarboxylation of 2-oxoglutarate, the first step in the conversion of 2-oxoglutarate to succinyl-CoA and CO(2).</text>
</comment>
<dbReference type="PANTHER" id="PTHR43257">
    <property type="entry name" value="PYRUVATE DEHYDROGENASE E1 COMPONENT BETA SUBUNIT"/>
    <property type="match status" value="1"/>
</dbReference>
<evidence type="ECO:0000256" key="6">
    <source>
        <dbReference type="ARBA" id="ARBA00023052"/>
    </source>
</evidence>
<dbReference type="Pfam" id="PF00676">
    <property type="entry name" value="E1_dh"/>
    <property type="match status" value="1"/>
</dbReference>
<dbReference type="EMBL" id="CVQV01000028">
    <property type="protein sequence ID" value="CRK76647.1"/>
    <property type="molecule type" value="Genomic_DNA"/>
</dbReference>
<dbReference type="Pfam" id="PF02779">
    <property type="entry name" value="Transket_pyr"/>
    <property type="match status" value="1"/>
</dbReference>
<dbReference type="Proteomes" id="UP000048949">
    <property type="component" value="Unassembled WGS sequence"/>
</dbReference>
<evidence type="ECO:0000313" key="9">
    <source>
        <dbReference type="EMBL" id="CRK76647.1"/>
    </source>
</evidence>
<gene>
    <name evidence="9" type="primary">bfmBAB_2</name>
    <name evidence="9" type="ORF">NIG5292_02712</name>
</gene>
<dbReference type="PANTHER" id="PTHR43257:SF2">
    <property type="entry name" value="PYRUVATE DEHYDROGENASE E1 COMPONENT SUBUNIT BETA"/>
    <property type="match status" value="1"/>
</dbReference>
<reference evidence="9 10" key="1">
    <citation type="submission" date="2015-04" db="EMBL/GenBank/DDBJ databases">
        <authorList>
            <person name="Syromyatnikov M.Y."/>
            <person name="Popov V.N."/>
        </authorList>
    </citation>
    <scope>NUCLEOTIDE SEQUENCE [LARGE SCALE GENOMIC DNA]</scope>
    <source>
        <strain evidence="9 10">CECT 5292</strain>
    </source>
</reference>
<protein>
    <recommendedName>
        <fullName evidence="4">2-oxoglutarate dehydrogenase E1 component</fullName>
    </recommendedName>
    <alternativeName>
        <fullName evidence="7">Alpha-ketoglutarate dehydrogenase</fullName>
    </alternativeName>
</protein>
<evidence type="ECO:0000256" key="1">
    <source>
        <dbReference type="ARBA" id="ARBA00001964"/>
    </source>
</evidence>
<dbReference type="STRING" id="282199.GCA_001049735_02711"/>
<evidence type="ECO:0000256" key="2">
    <source>
        <dbReference type="ARBA" id="ARBA00003906"/>
    </source>
</evidence>
<name>A0A0U1NPK4_9RHOB</name>
<accession>A0A0U1NPK4</accession>
<dbReference type="Gene3D" id="3.40.50.920">
    <property type="match status" value="1"/>
</dbReference>
<keyword evidence="10" id="KW-1185">Reference proteome</keyword>
<keyword evidence="6" id="KW-0786">Thiamine pyrophosphate</keyword>
<dbReference type="SUPFAM" id="SSF52922">
    <property type="entry name" value="TK C-terminal domain-like"/>
    <property type="match status" value="1"/>
</dbReference>
<comment type="cofactor">
    <cofactor evidence="1">
        <name>thiamine diphosphate</name>
        <dbReference type="ChEBI" id="CHEBI:58937"/>
    </cofactor>
</comment>
<dbReference type="InterPro" id="IPR001017">
    <property type="entry name" value="DH_E1"/>
</dbReference>
<dbReference type="RefSeq" id="WP_048600039.1">
    <property type="nucleotide sequence ID" value="NZ_CVPC01000028.1"/>
</dbReference>
<evidence type="ECO:0000313" key="10">
    <source>
        <dbReference type="Proteomes" id="UP000048949"/>
    </source>
</evidence>
<sequence>MPIYDDLTPKAFWRDIKASKEDRTELDPTVGRTMLSQLHLIRAFEEKVLDLAGQGLVHGPAHSAIGQEGGAVGSAMAMRGSDQVNGSHRAHHQFLAKALVYAAPEGIDPEKSFGETLRHLSKRTLSEVLGLSEGFCQGRGGSMHLRWAESGNLGTNAIVGGGVPMAAGAAWAHKQAGTGDVVYTYFGDGAVNIGSVLETMNIAAAWKLPICFFIENNRYAVSTHVEEVTAETRLSARGLAFGIPALRVDGMDTLSVYLASEEANKIMRADEGPVVIEADVYRYFHQNGALPGSAFGYRTKEEEQEWRGRDPLDAMARDLMERQIIGAQVVEDLRSQAQGMMEEIAGELIEEVDGKRRIKPALWPEESFRDFGLRGDLSEFDGARFEEQEAFSGTLKDNVKFIDAVADVMMRRMETDERVVVMGEDVHRLKGGTNGATKDLSDKFPDRCLGTPIAENAFTGLAAGMAADGRVRPVIEFMYPDFMWVAADQVFNQIGKARHMFGGDNAMPLVLRTKIAMGTGYGSQHSMDPAGIFATAPGWRIVAPSTPYDYVGLMNAALQCEDPVLVIEHVDLYASKGVGPADDLDYMIPLGKAKVVREGARVTVLTYLAMVEKTREVVERLGVDAEIIDLRSLDRAGLDWETIGASIEKTGNVLIVEQGASGTSYGGWLSDEIQRRCFDFLDQPIKRVHGAEASPSISKVLEAAACARPQDIEAGLREVMADQGLPLAAEAAE</sequence>
<feature type="domain" description="Transketolase-like pyrimidine-binding" evidence="8">
    <location>
        <begin position="399"/>
        <end position="575"/>
    </location>
</feature>
<comment type="subunit">
    <text evidence="3">Homodimer. Part of the 2-oxoglutarate dehydrogenase (OGDH) complex composed of E1 (2-oxoglutarate dehydrogenase), E2 (dihydrolipoamide succinyltransferase) and E3 (dihydrolipoamide dehydrogenase); the complex contains multiple copies of the three enzymatic components (E1, E2 and E3).</text>
</comment>
<dbReference type="OrthoDB" id="9780894at2"/>
<evidence type="ECO:0000256" key="5">
    <source>
        <dbReference type="ARBA" id="ARBA00023002"/>
    </source>
</evidence>
<evidence type="ECO:0000259" key="8">
    <source>
        <dbReference type="SMART" id="SM00861"/>
    </source>
</evidence>
<dbReference type="InterPro" id="IPR005475">
    <property type="entry name" value="Transketolase-like_Pyr-bd"/>
</dbReference>
<evidence type="ECO:0000256" key="4">
    <source>
        <dbReference type="ARBA" id="ARBA00013321"/>
    </source>
</evidence>
<organism evidence="9 10">
    <name type="scientific">Nereida ignava</name>
    <dbReference type="NCBI Taxonomy" id="282199"/>
    <lineage>
        <taxon>Bacteria</taxon>
        <taxon>Pseudomonadati</taxon>
        <taxon>Pseudomonadota</taxon>
        <taxon>Alphaproteobacteria</taxon>
        <taxon>Rhodobacterales</taxon>
        <taxon>Roseobacteraceae</taxon>
        <taxon>Nereida</taxon>
    </lineage>
</organism>